<keyword evidence="5" id="KW-0732">Signal</keyword>
<name>A0AB33BIL1_9LACO</name>
<dbReference type="InterPro" id="IPR002053">
    <property type="entry name" value="Glyco_hydro_25"/>
</dbReference>
<feature type="domain" description="LysM" evidence="6">
    <location>
        <begin position="263"/>
        <end position="307"/>
    </location>
</feature>
<dbReference type="CDD" id="cd00118">
    <property type="entry name" value="LysM"/>
    <property type="match status" value="1"/>
</dbReference>
<dbReference type="EMBL" id="CP014907">
    <property type="protein sequence ID" value="ANZ59358.1"/>
    <property type="molecule type" value="Genomic_DNA"/>
</dbReference>
<feature type="region of interest" description="Disordered" evidence="4">
    <location>
        <begin position="230"/>
        <end position="259"/>
    </location>
</feature>
<dbReference type="Gene3D" id="3.20.20.80">
    <property type="entry name" value="Glycosidases"/>
    <property type="match status" value="1"/>
</dbReference>
<proteinExistence type="inferred from homology"/>
<feature type="chain" id="PRO_5044209469" description="LysM domain-containing protein" evidence="5">
    <location>
        <begin position="34"/>
        <end position="371"/>
    </location>
</feature>
<sequence length="371" mass="41277">MEVKKIIKNTALPTVIMSGLFLSAFLVGQPAHAAKNDLGTDVSKFQPQLTNNSGNDKFSIAQVGGSVHGWTYEQAPYSNQIYQGQAMNYHMHNYIWLETGANQTQTKAALDHFLSEIKTPYGSIVAIDYEAGATGDKEANTANAIYAMQLVKQAGFTPMLYSYKPYLKAHINVDEVLKEFPNSLWIAGYQRSGNQPDYNCFPSMNGVAMWQFDDSPRDLDVDLTGITDNGYTKNTNVTPSDQPIAEPQPVKNDEPKQSTWKPETYTVETDDTLTAVSEKTGDSVATIVANNGISNPNAIYVGQKLLVNHIKFQQAIGLNQKVRYVQPGDTLTRLSYLIGDRWQTIVANNPDVFTNGYYSTIYQGQPIYFYR</sequence>
<dbReference type="RefSeq" id="WP_065868722.1">
    <property type="nucleotide sequence ID" value="NZ_CP014907.1"/>
</dbReference>
<dbReference type="KEGG" id="lle:AYR59_04725"/>
<dbReference type="GO" id="GO:0009253">
    <property type="term" value="P:peptidoglycan catabolic process"/>
    <property type="evidence" value="ECO:0007669"/>
    <property type="project" value="InterPro"/>
</dbReference>
<feature type="compositionally biased region" description="Polar residues" evidence="4">
    <location>
        <begin position="230"/>
        <end position="241"/>
    </location>
</feature>
<dbReference type="GO" id="GO:0003796">
    <property type="term" value="F:lysozyme activity"/>
    <property type="evidence" value="ECO:0007669"/>
    <property type="project" value="InterPro"/>
</dbReference>
<dbReference type="InterPro" id="IPR017853">
    <property type="entry name" value="GH"/>
</dbReference>
<dbReference type="InterPro" id="IPR018077">
    <property type="entry name" value="Glyco_hydro_fam25_subgr"/>
</dbReference>
<keyword evidence="2" id="KW-0378">Hydrolase</keyword>
<reference evidence="7 8" key="1">
    <citation type="submission" date="2016-03" db="EMBL/GenBank/DDBJ databases">
        <title>Pediococcus and Lactobacillus from brewery environment - whole genome sequencing and assembly.</title>
        <authorList>
            <person name="Behr J."/>
            <person name="Geissler A.J."/>
            <person name="Vogel R.F."/>
        </authorList>
    </citation>
    <scope>NUCLEOTIDE SEQUENCE [LARGE SCALE GENOMIC DNA]</scope>
    <source>
        <strain evidence="7 8">TMW 1.481</strain>
    </source>
</reference>
<dbReference type="PROSITE" id="PS51782">
    <property type="entry name" value="LYSM"/>
    <property type="match status" value="1"/>
</dbReference>
<dbReference type="SUPFAM" id="SSF51445">
    <property type="entry name" value="(Trans)glycosidases"/>
    <property type="match status" value="1"/>
</dbReference>
<accession>A0AB33BIL1</accession>
<evidence type="ECO:0000256" key="5">
    <source>
        <dbReference type="SAM" id="SignalP"/>
    </source>
</evidence>
<dbReference type="SMART" id="SM00641">
    <property type="entry name" value="Glyco_25"/>
    <property type="match status" value="1"/>
</dbReference>
<gene>
    <name evidence="7" type="ORF">AYR59_04725</name>
</gene>
<dbReference type="SUPFAM" id="SSF54106">
    <property type="entry name" value="LysM domain"/>
    <property type="match status" value="1"/>
</dbReference>
<organism evidence="7 8">
    <name type="scientific">Fructilactobacillus lindneri</name>
    <dbReference type="NCBI Taxonomy" id="53444"/>
    <lineage>
        <taxon>Bacteria</taxon>
        <taxon>Bacillati</taxon>
        <taxon>Bacillota</taxon>
        <taxon>Bacilli</taxon>
        <taxon>Lactobacillales</taxon>
        <taxon>Lactobacillaceae</taxon>
        <taxon>Fructilactobacillus</taxon>
    </lineage>
</organism>
<evidence type="ECO:0000313" key="8">
    <source>
        <dbReference type="Proteomes" id="UP000093346"/>
    </source>
</evidence>
<dbReference type="GO" id="GO:0016998">
    <property type="term" value="P:cell wall macromolecule catabolic process"/>
    <property type="evidence" value="ECO:0007669"/>
    <property type="project" value="InterPro"/>
</dbReference>
<evidence type="ECO:0000256" key="2">
    <source>
        <dbReference type="ARBA" id="ARBA00022801"/>
    </source>
</evidence>
<dbReference type="SMART" id="SM00257">
    <property type="entry name" value="LysM"/>
    <property type="match status" value="2"/>
</dbReference>
<dbReference type="Pfam" id="PF01183">
    <property type="entry name" value="Glyco_hydro_25"/>
    <property type="match status" value="1"/>
</dbReference>
<dbReference type="Pfam" id="PF01476">
    <property type="entry name" value="LysM"/>
    <property type="match status" value="2"/>
</dbReference>
<feature type="signal peptide" evidence="5">
    <location>
        <begin position="1"/>
        <end position="33"/>
    </location>
</feature>
<protein>
    <recommendedName>
        <fullName evidence="6">LysM domain-containing protein</fullName>
    </recommendedName>
</protein>
<evidence type="ECO:0000256" key="3">
    <source>
        <dbReference type="ARBA" id="ARBA00023295"/>
    </source>
</evidence>
<evidence type="ECO:0000313" key="7">
    <source>
        <dbReference type="EMBL" id="ANZ59358.1"/>
    </source>
</evidence>
<dbReference type="InterPro" id="IPR018392">
    <property type="entry name" value="LysM"/>
</dbReference>
<evidence type="ECO:0000256" key="4">
    <source>
        <dbReference type="SAM" id="MobiDB-lite"/>
    </source>
</evidence>
<dbReference type="AlphaFoldDB" id="A0AB33BIL1"/>
<keyword evidence="3" id="KW-0326">Glycosidase</keyword>
<evidence type="ECO:0000259" key="6">
    <source>
        <dbReference type="PROSITE" id="PS51782"/>
    </source>
</evidence>
<dbReference type="Proteomes" id="UP000093346">
    <property type="component" value="Chromosome"/>
</dbReference>
<comment type="similarity">
    <text evidence="1">Belongs to the glycosyl hydrolase 25 family.</text>
</comment>
<dbReference type="Gene3D" id="3.10.350.10">
    <property type="entry name" value="LysM domain"/>
    <property type="match status" value="1"/>
</dbReference>
<dbReference type="InterPro" id="IPR036779">
    <property type="entry name" value="LysM_dom_sf"/>
</dbReference>
<evidence type="ECO:0000256" key="1">
    <source>
        <dbReference type="ARBA" id="ARBA00010646"/>
    </source>
</evidence>